<keyword evidence="2" id="KW-1185">Reference proteome</keyword>
<dbReference type="AlphaFoldDB" id="A0A1B8GUE0"/>
<dbReference type="InterPro" id="IPR029052">
    <property type="entry name" value="Metallo-depent_PP-like"/>
</dbReference>
<sequence>MDILLTHGPPKWHLDANALGNEYLLKELQPTKLPLVVFGHIHAGYGYDVVAFDQVQVAYDDIVFGKKGIVPLIKMVFHLLIDKTYKKWIGSRPKVTRLVNAAVVGGRRNEETRPPIVVSL</sequence>
<gene>
    <name evidence="1" type="ORF">VE01_02907</name>
</gene>
<dbReference type="RefSeq" id="XP_018133180.1">
    <property type="nucleotide sequence ID" value="XM_018272411.1"/>
</dbReference>
<proteinExistence type="predicted"/>
<evidence type="ECO:0008006" key="3">
    <source>
        <dbReference type="Google" id="ProtNLM"/>
    </source>
</evidence>
<dbReference type="PANTHER" id="PTHR12905:SF0">
    <property type="entry name" value="CALCINEURIN-LIKE PHOSPHOESTERASE DOMAIN-CONTAINING PROTEIN"/>
    <property type="match status" value="1"/>
</dbReference>
<dbReference type="PANTHER" id="PTHR12905">
    <property type="entry name" value="METALLOPHOSPHOESTERASE"/>
    <property type="match status" value="1"/>
</dbReference>
<evidence type="ECO:0000313" key="2">
    <source>
        <dbReference type="Proteomes" id="UP000091956"/>
    </source>
</evidence>
<dbReference type="Gene3D" id="3.60.21.10">
    <property type="match status" value="1"/>
</dbReference>
<reference evidence="2" key="2">
    <citation type="journal article" date="2018" name="Nat. Commun.">
        <title>Extreme sensitivity to ultraviolet light in the fungal pathogen causing white-nose syndrome of bats.</title>
        <authorList>
            <person name="Palmer J.M."/>
            <person name="Drees K.P."/>
            <person name="Foster J.T."/>
            <person name="Lindner D.L."/>
        </authorList>
    </citation>
    <scope>NUCLEOTIDE SEQUENCE [LARGE SCALE GENOMIC DNA]</scope>
    <source>
        <strain evidence="2">UAMH 10579</strain>
    </source>
</reference>
<dbReference type="OrthoDB" id="630188at2759"/>
<dbReference type="GeneID" id="28836293"/>
<accession>A0A1B8GUE0</accession>
<reference evidence="1 2" key="1">
    <citation type="submission" date="2016-03" db="EMBL/GenBank/DDBJ databases">
        <title>Comparative genomics of Pseudogymnoascus destructans, the fungus causing white-nose syndrome of bats.</title>
        <authorList>
            <person name="Palmer J.M."/>
            <person name="Drees K.P."/>
            <person name="Foster J.T."/>
            <person name="Lindner D.L."/>
        </authorList>
    </citation>
    <scope>NUCLEOTIDE SEQUENCE [LARGE SCALE GENOMIC DNA]</scope>
    <source>
        <strain evidence="1 2">UAMH 10579</strain>
    </source>
</reference>
<dbReference type="EMBL" id="KV460212">
    <property type="protein sequence ID" value="OBT99447.1"/>
    <property type="molecule type" value="Genomic_DNA"/>
</dbReference>
<organism evidence="1 2">
    <name type="scientific">Pseudogymnoascus verrucosus</name>
    <dbReference type="NCBI Taxonomy" id="342668"/>
    <lineage>
        <taxon>Eukaryota</taxon>
        <taxon>Fungi</taxon>
        <taxon>Dikarya</taxon>
        <taxon>Ascomycota</taxon>
        <taxon>Pezizomycotina</taxon>
        <taxon>Leotiomycetes</taxon>
        <taxon>Thelebolales</taxon>
        <taxon>Thelebolaceae</taxon>
        <taxon>Pseudogymnoascus</taxon>
    </lineage>
</organism>
<dbReference type="Proteomes" id="UP000091956">
    <property type="component" value="Unassembled WGS sequence"/>
</dbReference>
<dbReference type="SUPFAM" id="SSF56300">
    <property type="entry name" value="Metallo-dependent phosphatases"/>
    <property type="match status" value="1"/>
</dbReference>
<evidence type="ECO:0000313" key="1">
    <source>
        <dbReference type="EMBL" id="OBT99447.1"/>
    </source>
</evidence>
<name>A0A1B8GUE0_9PEZI</name>
<protein>
    <recommendedName>
        <fullName evidence="3">Calcineurin-like phosphoesterase domain-containing protein</fullName>
    </recommendedName>
</protein>
<dbReference type="InterPro" id="IPR051693">
    <property type="entry name" value="UPF0046_metallophosphoest"/>
</dbReference>